<dbReference type="EMBL" id="JBHSJO010000001">
    <property type="protein sequence ID" value="MFC5020148.1"/>
    <property type="molecule type" value="Genomic_DNA"/>
</dbReference>
<comment type="caution">
    <text evidence="1">The sequence shown here is derived from an EMBL/GenBank/DDBJ whole genome shotgun (WGS) entry which is preliminary data.</text>
</comment>
<dbReference type="RefSeq" id="WP_271413880.1">
    <property type="nucleotide sequence ID" value="NZ_BAAATN010000045.1"/>
</dbReference>
<sequence>MLLGVSFSDATPKAEQVQDRWRVREAPAGDFILYADGSLSVMNLLQLHQPGRRHDLRAQDWHWSELLRATAWTASDWMDVDVTLASCAHAGSRALAGESPDHGSIGWVALTRDGDEGTLEWVAVSCNSDPFAEVTLDATTVTATSTSGRIWAFPRNTPHQVEITSDPGFPWRQVD</sequence>
<evidence type="ECO:0000313" key="1">
    <source>
        <dbReference type="EMBL" id="MFC5020148.1"/>
    </source>
</evidence>
<proteinExistence type="predicted"/>
<name>A0ABV9X5U0_9ACTN</name>
<dbReference type="Proteomes" id="UP001595855">
    <property type="component" value="Unassembled WGS sequence"/>
</dbReference>
<reference evidence="2" key="1">
    <citation type="journal article" date="2019" name="Int. J. Syst. Evol. Microbiol.">
        <title>The Global Catalogue of Microorganisms (GCM) 10K type strain sequencing project: providing services to taxonomists for standard genome sequencing and annotation.</title>
        <authorList>
            <consortium name="The Broad Institute Genomics Platform"/>
            <consortium name="The Broad Institute Genome Sequencing Center for Infectious Disease"/>
            <person name="Wu L."/>
            <person name="Ma J."/>
        </authorList>
    </citation>
    <scope>NUCLEOTIDE SEQUENCE [LARGE SCALE GENOMIC DNA]</scope>
    <source>
        <strain evidence="2">CGMCC 4.1542</strain>
    </source>
</reference>
<protein>
    <submittedName>
        <fullName evidence="1">Uncharacterized protein</fullName>
    </submittedName>
</protein>
<evidence type="ECO:0000313" key="2">
    <source>
        <dbReference type="Proteomes" id="UP001595855"/>
    </source>
</evidence>
<organism evidence="1 2">
    <name type="scientific">Streptomyces lienomycini</name>
    <dbReference type="NCBI Taxonomy" id="284035"/>
    <lineage>
        <taxon>Bacteria</taxon>
        <taxon>Bacillati</taxon>
        <taxon>Actinomycetota</taxon>
        <taxon>Actinomycetes</taxon>
        <taxon>Kitasatosporales</taxon>
        <taxon>Streptomycetaceae</taxon>
        <taxon>Streptomyces</taxon>
    </lineage>
</organism>
<gene>
    <name evidence="1" type="ORF">ACFPRC_35520</name>
</gene>
<accession>A0ABV9X5U0</accession>
<keyword evidence="2" id="KW-1185">Reference proteome</keyword>